<dbReference type="Gene3D" id="3.40.50.300">
    <property type="entry name" value="P-loop containing nucleotide triphosphate hydrolases"/>
    <property type="match status" value="1"/>
</dbReference>
<dbReference type="PANTHER" id="PTHR47691">
    <property type="entry name" value="REGULATOR-RELATED"/>
    <property type="match status" value="1"/>
</dbReference>
<dbReference type="AlphaFoldDB" id="A0A1H3TKF6"/>
<dbReference type="InterPro" id="IPR019734">
    <property type="entry name" value="TPR_rpt"/>
</dbReference>
<dbReference type="Gene3D" id="1.25.40.10">
    <property type="entry name" value="Tetratricopeptide repeat domain"/>
    <property type="match status" value="2"/>
</dbReference>
<dbReference type="SMART" id="SM00028">
    <property type="entry name" value="TPR"/>
    <property type="match status" value="7"/>
</dbReference>
<dbReference type="OrthoDB" id="7628974at2"/>
<dbReference type="InterPro" id="IPR011990">
    <property type="entry name" value="TPR-like_helical_dom_sf"/>
</dbReference>
<feature type="region of interest" description="Disordered" evidence="2">
    <location>
        <begin position="1"/>
        <end position="21"/>
    </location>
</feature>
<evidence type="ECO:0000313" key="4">
    <source>
        <dbReference type="Proteomes" id="UP000199632"/>
    </source>
</evidence>
<dbReference type="SUPFAM" id="SSF52540">
    <property type="entry name" value="P-loop containing nucleoside triphosphate hydrolases"/>
    <property type="match status" value="1"/>
</dbReference>
<feature type="region of interest" description="Disordered" evidence="2">
    <location>
        <begin position="481"/>
        <end position="503"/>
    </location>
</feature>
<evidence type="ECO:0000256" key="2">
    <source>
        <dbReference type="SAM" id="MobiDB-lite"/>
    </source>
</evidence>
<name>A0A1H3TKF6_9ACTN</name>
<reference evidence="4" key="1">
    <citation type="submission" date="2016-10" db="EMBL/GenBank/DDBJ databases">
        <authorList>
            <person name="Varghese N."/>
            <person name="Submissions S."/>
        </authorList>
    </citation>
    <scope>NUCLEOTIDE SEQUENCE [LARGE SCALE GENOMIC DNA]</scope>
    <source>
        <strain evidence="4">DSM 44718</strain>
    </source>
</reference>
<sequence length="863" mass="93698">MPRSAERSNTPAGTFVAPPDPAEAGTLDEIVERLQLLKVWAGSPSYETMTGRVNAAWTAAGVRASELAGKSTVADCFRLGRRRLNSDLIVAVVRVLHPDEGYVTQWRQALRVLGGEAQAAAQVRVQDTLPHDLEGFTGRAAELEALRRELRVDEVVPAFAITGMAGVGKTQLAIRVGHVLVGEGAVDRALFVNLRGFHPDPAQPPADPAAVLDGFLRLLGMPGQAIPHGSPARIAAYRERLSGTRTLVILDNAATADQVLPLLTQTPGCPTLVTSRRRLIDSGRMKHLLVDVFPPREAAAFLTQAMDRVPTGSDPRALERIADRCGHLPLALGLVAGRIRRTSGWTLSDHADWLDERHRDRSLDAGVELAFDLSYRHLPVDRQRLLRRTALHPGHDIDAHAAAALTDTDLDSARSDLAELHRDQMLQRVAPDRYTLHDLIRTYASTQARDQDPAPVRRAAQTRLFDYYLSTAAAAMDVLHPAESDQRPRIGPGATPTPPLTDPEAAITWLDTERPNLVAVAAHTATAGWPTHTIDLSNTLLRYLNSGYSAEAVAIHGHASRAAHDAGDPAGHANALINLGAAHMQLGRFELAAEYFQRTLALFEEIGDRSGQVRSLGNLGIIEERLSRYRSAAEHLRKAVVVFEELEDRPRQARALTNLGIVEEHLTRYPAAVECQQRALVLFRGIGDRTGEASALSCLGLVEVRLGQYGPAGAHLRQALDLYQHAGHRLGEAMTLDNIGTLHTRLEEPVPAMAHRRQALAIFRATGTRHGEAFVLNGIGETALIAGRVAEALDSHAAALAIAVEIGARHQEARAHAGLGRAHHTCGELGQARMEYERAYSLYTDLDIPLADQIREDLGAISP</sequence>
<evidence type="ECO:0000256" key="1">
    <source>
        <dbReference type="PROSITE-ProRule" id="PRU00339"/>
    </source>
</evidence>
<dbReference type="PANTHER" id="PTHR47691:SF3">
    <property type="entry name" value="HTH-TYPE TRANSCRIPTIONAL REGULATOR RV0890C-RELATED"/>
    <property type="match status" value="1"/>
</dbReference>
<keyword evidence="1" id="KW-0802">TPR repeat</keyword>
<feature type="repeat" description="TPR" evidence="1">
    <location>
        <begin position="573"/>
        <end position="606"/>
    </location>
</feature>
<organism evidence="3 4">
    <name type="scientific">Asanoa ishikariensis</name>
    <dbReference type="NCBI Taxonomy" id="137265"/>
    <lineage>
        <taxon>Bacteria</taxon>
        <taxon>Bacillati</taxon>
        <taxon>Actinomycetota</taxon>
        <taxon>Actinomycetes</taxon>
        <taxon>Micromonosporales</taxon>
        <taxon>Micromonosporaceae</taxon>
        <taxon>Asanoa</taxon>
    </lineage>
</organism>
<gene>
    <name evidence="3" type="ORF">SAMN05421684_5960</name>
</gene>
<evidence type="ECO:0000313" key="3">
    <source>
        <dbReference type="EMBL" id="SDZ50763.1"/>
    </source>
</evidence>
<dbReference type="PRINTS" id="PR00364">
    <property type="entry name" value="DISEASERSIST"/>
</dbReference>
<dbReference type="InterPro" id="IPR027417">
    <property type="entry name" value="P-loop_NTPase"/>
</dbReference>
<proteinExistence type="predicted"/>
<dbReference type="SUPFAM" id="SSF48452">
    <property type="entry name" value="TPR-like"/>
    <property type="match status" value="2"/>
</dbReference>
<dbReference type="EMBL" id="FNQB01000003">
    <property type="protein sequence ID" value="SDZ50763.1"/>
    <property type="molecule type" value="Genomic_DNA"/>
</dbReference>
<keyword evidence="4" id="KW-1185">Reference proteome</keyword>
<protein>
    <submittedName>
        <fullName evidence="3">Tetratricopeptide repeat-containing protein</fullName>
    </submittedName>
</protein>
<dbReference type="PROSITE" id="PS50005">
    <property type="entry name" value="TPR"/>
    <property type="match status" value="1"/>
</dbReference>
<dbReference type="RefSeq" id="WP_090799896.1">
    <property type="nucleotide sequence ID" value="NZ_BOND01000001.1"/>
</dbReference>
<dbReference type="Pfam" id="PF13424">
    <property type="entry name" value="TPR_12"/>
    <property type="match status" value="3"/>
</dbReference>
<dbReference type="STRING" id="137265.SAMN05421684_5960"/>
<accession>A0A1H3TKF6</accession>
<dbReference type="PROSITE" id="PS50293">
    <property type="entry name" value="TPR_REGION"/>
    <property type="match status" value="1"/>
</dbReference>
<dbReference type="Proteomes" id="UP000199632">
    <property type="component" value="Unassembled WGS sequence"/>
</dbReference>